<reference evidence="5 6" key="2">
    <citation type="submission" date="2017-09" db="EMBL/GenBank/DDBJ databases">
        <authorList>
            <person name="Lee N."/>
            <person name="Cho B.-K."/>
        </authorList>
    </citation>
    <scope>NUCLEOTIDE SEQUENCE [LARGE SCALE GENOMIC DNA]</scope>
    <source>
        <strain evidence="5 6">ATCC 27467</strain>
    </source>
</reference>
<feature type="transmembrane region" description="Helical" evidence="2">
    <location>
        <begin position="217"/>
        <end position="237"/>
    </location>
</feature>
<protein>
    <submittedName>
        <fullName evidence="5">LytR family transcriptional regulator</fullName>
    </submittedName>
    <submittedName>
        <fullName evidence="4">Membrane protein</fullName>
    </submittedName>
</protein>
<dbReference type="InterPro" id="IPR027381">
    <property type="entry name" value="LytR/CpsA/Psr_C"/>
</dbReference>
<dbReference type="EMBL" id="BMVX01000013">
    <property type="protein sequence ID" value="GGZ74663.1"/>
    <property type="molecule type" value="Genomic_DNA"/>
</dbReference>
<evidence type="ECO:0000259" key="3">
    <source>
        <dbReference type="Pfam" id="PF13399"/>
    </source>
</evidence>
<dbReference type="EMBL" id="CP023701">
    <property type="protein sequence ID" value="QEU80649.1"/>
    <property type="molecule type" value="Genomic_DNA"/>
</dbReference>
<feature type="compositionally biased region" description="Pro residues" evidence="1">
    <location>
        <begin position="33"/>
        <end position="44"/>
    </location>
</feature>
<dbReference type="RefSeq" id="WP_150519669.1">
    <property type="nucleotide sequence ID" value="NZ_BMVX01000013.1"/>
</dbReference>
<dbReference type="Proteomes" id="UP000326831">
    <property type="component" value="Chromosome"/>
</dbReference>
<evidence type="ECO:0000256" key="2">
    <source>
        <dbReference type="SAM" id="Phobius"/>
    </source>
</evidence>
<keyword evidence="2" id="KW-0812">Transmembrane</keyword>
<dbReference type="PANTHER" id="PTHR33392">
    <property type="entry name" value="POLYISOPRENYL-TEICHOIC ACID--PEPTIDOGLYCAN TEICHOIC ACID TRANSFERASE TAGU"/>
    <property type="match status" value="1"/>
</dbReference>
<sequence>MNDRQDAYDPYAAQEQQLIGYDAYGRPLYGPAPAQPAPPGPPYEQPRYDPQRQPYEQAPYEQAPYEQAPYQQAPYEQQPQQYAHDYDQQAYDRPPQPPQQYHPQQPAAPEYGQEYPRPPAYGYDTQQARQWIPQQAAPQAPPPAAPHPDPEPAAAHVPEPRRPDAPGAAAAPDYRTEQFAFIDQPDEDSEDVIDWLKFTESRTERREEARRRGRNRVVALIVVLALFVVAGLGYLWYAGRLPFLDGPGKGGSAAAADPAAQKRDMIVVHLHNTKKGGTSSALLVDNVTAGQGATVLLPNALAVAGADGTPTTLGASVGEGGLGTRESLDSVLGTHIGGTWRLDTPFLENLVELVGGIEADTDTAVPADDAAKTPAVAQGQKQSLSGPMAVAYATYRAQGEPESRQQERMGRVLQGVLRKVPSDPKAAAVTVESIGQILDPALNAQTLGALLSRLGAHAKVGAYRTDALTVKPDGSLTDEANKKVVKEVLGGAAEAAQPGATPRVGLKDASGDEKTRLAAKAALLNGGYAFVDGGKADKTAAASQITYQDDAQRDRAVEVAKTLGLPETVVKKAENAVNADVVVVLGKDYKPS</sequence>
<feature type="region of interest" description="Disordered" evidence="1">
    <location>
        <begin position="1"/>
        <end position="170"/>
    </location>
</feature>
<feature type="compositionally biased region" description="Low complexity" evidence="1">
    <location>
        <begin position="53"/>
        <end position="93"/>
    </location>
</feature>
<dbReference type="OrthoDB" id="4349935at2"/>
<gene>
    <name evidence="5" type="ORF">CP968_22255</name>
    <name evidence="4" type="ORF">GCM10010371_38060</name>
</gene>
<dbReference type="Gene3D" id="3.40.630.190">
    <property type="entry name" value="LCP protein"/>
    <property type="match status" value="1"/>
</dbReference>
<feature type="compositionally biased region" description="Low complexity" evidence="1">
    <location>
        <begin position="126"/>
        <end position="138"/>
    </location>
</feature>
<keyword evidence="2" id="KW-1133">Transmembrane helix</keyword>
<evidence type="ECO:0000313" key="6">
    <source>
        <dbReference type="Proteomes" id="UP000326831"/>
    </source>
</evidence>
<reference evidence="4" key="3">
    <citation type="submission" date="2020-09" db="EMBL/GenBank/DDBJ databases">
        <authorList>
            <person name="Sun Q."/>
            <person name="Ohkuma M."/>
        </authorList>
    </citation>
    <scope>NUCLEOTIDE SEQUENCE</scope>
    <source>
        <strain evidence="4">JCM 4834</strain>
    </source>
</reference>
<reference evidence="4" key="1">
    <citation type="journal article" date="2014" name="Int. J. Syst. Evol. Microbiol.">
        <title>Complete genome sequence of Corynebacterium casei LMG S-19264T (=DSM 44701T), isolated from a smear-ripened cheese.</title>
        <authorList>
            <consortium name="US DOE Joint Genome Institute (JGI-PGF)"/>
            <person name="Walter F."/>
            <person name="Albersmeier A."/>
            <person name="Kalinowski J."/>
            <person name="Ruckert C."/>
        </authorList>
    </citation>
    <scope>NUCLEOTIDE SEQUENCE</scope>
    <source>
        <strain evidence="4">JCM 4834</strain>
    </source>
</reference>
<proteinExistence type="predicted"/>
<dbReference type="InterPro" id="IPR050922">
    <property type="entry name" value="LytR/CpsA/Psr_CW_biosynth"/>
</dbReference>
<dbReference type="AlphaFoldDB" id="A0A5P2UQJ0"/>
<dbReference type="PANTHER" id="PTHR33392:SF6">
    <property type="entry name" value="POLYISOPRENYL-TEICHOIC ACID--PEPTIDOGLYCAN TEICHOIC ACID TRANSFERASE TAGU"/>
    <property type="match status" value="1"/>
</dbReference>
<evidence type="ECO:0000256" key="1">
    <source>
        <dbReference type="SAM" id="MobiDB-lite"/>
    </source>
</evidence>
<dbReference type="KEGG" id="ssub:CP968_22255"/>
<name>A0A5P2UQJ0_9ACTN</name>
<evidence type="ECO:0000313" key="4">
    <source>
        <dbReference type="EMBL" id="GGZ74663.1"/>
    </source>
</evidence>
<keyword evidence="6" id="KW-1185">Reference proteome</keyword>
<organism evidence="5 6">
    <name type="scientific">Streptomyces subrutilus</name>
    <dbReference type="NCBI Taxonomy" id="36818"/>
    <lineage>
        <taxon>Bacteria</taxon>
        <taxon>Bacillati</taxon>
        <taxon>Actinomycetota</taxon>
        <taxon>Actinomycetes</taxon>
        <taxon>Kitasatosporales</taxon>
        <taxon>Streptomycetaceae</taxon>
        <taxon>Streptomyces</taxon>
    </lineage>
</organism>
<evidence type="ECO:0000313" key="5">
    <source>
        <dbReference type="EMBL" id="QEU80649.1"/>
    </source>
</evidence>
<dbReference type="Pfam" id="PF13399">
    <property type="entry name" value="LytR_C"/>
    <property type="match status" value="1"/>
</dbReference>
<feature type="domain" description="LytR/CpsA/Psr regulator C-terminal" evidence="3">
    <location>
        <begin position="507"/>
        <end position="589"/>
    </location>
</feature>
<dbReference type="Proteomes" id="UP000634660">
    <property type="component" value="Unassembled WGS sequence"/>
</dbReference>
<keyword evidence="2" id="KW-0472">Membrane</keyword>
<accession>A0A5P2UQJ0</accession>